<dbReference type="PIRSF" id="PIRSF035875">
    <property type="entry name" value="RNase_BN"/>
    <property type="match status" value="1"/>
</dbReference>
<accession>A0A6J4QRF7</accession>
<evidence type="ECO:0000256" key="3">
    <source>
        <dbReference type="ARBA" id="ARBA00022692"/>
    </source>
</evidence>
<keyword evidence="2" id="KW-1003">Cell membrane</keyword>
<reference evidence="8" key="1">
    <citation type="submission" date="2020-02" db="EMBL/GenBank/DDBJ databases">
        <authorList>
            <person name="Meier V. D."/>
        </authorList>
    </citation>
    <scope>NUCLEOTIDE SEQUENCE</scope>
    <source>
        <strain evidence="8">AVDCRST_MAG14</strain>
    </source>
</reference>
<dbReference type="NCBIfam" id="TIGR00765">
    <property type="entry name" value="yihY_not_rbn"/>
    <property type="match status" value="1"/>
</dbReference>
<evidence type="ECO:0000256" key="2">
    <source>
        <dbReference type="ARBA" id="ARBA00022475"/>
    </source>
</evidence>
<dbReference type="GO" id="GO:0005886">
    <property type="term" value="C:plasma membrane"/>
    <property type="evidence" value="ECO:0007669"/>
    <property type="project" value="UniProtKB-SubCell"/>
</dbReference>
<gene>
    <name evidence="8" type="ORF">AVDCRST_MAG14-1138</name>
</gene>
<dbReference type="PANTHER" id="PTHR30213">
    <property type="entry name" value="INNER MEMBRANE PROTEIN YHJD"/>
    <property type="match status" value="1"/>
</dbReference>
<feature type="compositionally biased region" description="Basic and acidic residues" evidence="6">
    <location>
        <begin position="326"/>
        <end position="341"/>
    </location>
</feature>
<name>A0A6J4QRF7_9ACTN</name>
<dbReference type="PANTHER" id="PTHR30213:SF0">
    <property type="entry name" value="UPF0761 MEMBRANE PROTEIN YIHY"/>
    <property type="match status" value="1"/>
</dbReference>
<sequence length="341" mass="37109">MQDSGDKGEHSNLDRAELRAVARRPAEGSLTDFLKDMRSLLSVRALKTAVAEFQRDDALGLAAQLAFYLILALFPFILVLVSLMGTFSSPAFAAQILEYLQSVTPQQVYEIIETYTSPYISGDRPAPGLFSLGLAIALWSASGAFAALIDALNKAYDVEETRPLWKVRGIALLMTLGLSVMILIGVLLLVLGPGIGSVIAGFFGLSSIFELVWNIVRWPAALLFMVLAVALIYYIAPDAGQPFRWITPGGFIGVSLWVLASLGFRLYLSYFNSYDATYGSIGAFIVLLLYLYISSLTILFGAELNATLVRMKEEISGEQVLDAEPANEKPDILAEEETGKA</sequence>
<protein>
    <submittedName>
        <fullName evidence="8">Inner membrane protein YihY, formerly thought to be RNase BN</fullName>
    </submittedName>
</protein>
<keyword evidence="3 7" id="KW-0812">Transmembrane</keyword>
<evidence type="ECO:0000256" key="4">
    <source>
        <dbReference type="ARBA" id="ARBA00022989"/>
    </source>
</evidence>
<feature type="region of interest" description="Disordered" evidence="6">
    <location>
        <begin position="322"/>
        <end position="341"/>
    </location>
</feature>
<feature type="transmembrane region" description="Helical" evidence="7">
    <location>
        <begin position="248"/>
        <end position="268"/>
    </location>
</feature>
<feature type="transmembrane region" description="Helical" evidence="7">
    <location>
        <begin position="170"/>
        <end position="203"/>
    </location>
</feature>
<feature type="transmembrane region" description="Helical" evidence="7">
    <location>
        <begin position="65"/>
        <end position="87"/>
    </location>
</feature>
<feature type="transmembrane region" description="Helical" evidence="7">
    <location>
        <begin position="215"/>
        <end position="236"/>
    </location>
</feature>
<dbReference type="EMBL" id="CADCVG010000048">
    <property type="protein sequence ID" value="CAA9452703.1"/>
    <property type="molecule type" value="Genomic_DNA"/>
</dbReference>
<feature type="transmembrane region" description="Helical" evidence="7">
    <location>
        <begin position="129"/>
        <end position="149"/>
    </location>
</feature>
<evidence type="ECO:0000256" key="1">
    <source>
        <dbReference type="ARBA" id="ARBA00004651"/>
    </source>
</evidence>
<proteinExistence type="predicted"/>
<organism evidence="8">
    <name type="scientific">uncultured Rubrobacteraceae bacterium</name>
    <dbReference type="NCBI Taxonomy" id="349277"/>
    <lineage>
        <taxon>Bacteria</taxon>
        <taxon>Bacillati</taxon>
        <taxon>Actinomycetota</taxon>
        <taxon>Rubrobacteria</taxon>
        <taxon>Rubrobacterales</taxon>
        <taxon>Rubrobacteraceae</taxon>
        <taxon>environmental samples</taxon>
    </lineage>
</organism>
<dbReference type="AlphaFoldDB" id="A0A6J4QRF7"/>
<feature type="transmembrane region" description="Helical" evidence="7">
    <location>
        <begin position="280"/>
        <end position="302"/>
    </location>
</feature>
<keyword evidence="5 7" id="KW-0472">Membrane</keyword>
<evidence type="ECO:0000256" key="6">
    <source>
        <dbReference type="SAM" id="MobiDB-lite"/>
    </source>
</evidence>
<keyword evidence="4 7" id="KW-1133">Transmembrane helix</keyword>
<evidence type="ECO:0000256" key="5">
    <source>
        <dbReference type="ARBA" id="ARBA00023136"/>
    </source>
</evidence>
<evidence type="ECO:0000256" key="7">
    <source>
        <dbReference type="SAM" id="Phobius"/>
    </source>
</evidence>
<dbReference type="Pfam" id="PF03631">
    <property type="entry name" value="Virul_fac_BrkB"/>
    <property type="match status" value="1"/>
</dbReference>
<comment type="subcellular location">
    <subcellularLocation>
        <location evidence="1">Cell membrane</location>
        <topology evidence="1">Multi-pass membrane protein</topology>
    </subcellularLocation>
</comment>
<evidence type="ECO:0000313" key="8">
    <source>
        <dbReference type="EMBL" id="CAA9452703.1"/>
    </source>
</evidence>
<dbReference type="InterPro" id="IPR017039">
    <property type="entry name" value="Virul_fac_BrkB"/>
</dbReference>